<proteinExistence type="predicted"/>
<dbReference type="EMBL" id="JADZLT010000050">
    <property type="protein sequence ID" value="MBH0238244.1"/>
    <property type="molecule type" value="Genomic_DNA"/>
</dbReference>
<gene>
    <name evidence="1" type="ORF">I5731_10450</name>
</gene>
<comment type="caution">
    <text evidence="1">The sequence shown here is derived from an EMBL/GenBank/DDBJ whole genome shotgun (WGS) entry which is preliminary data.</text>
</comment>
<evidence type="ECO:0000313" key="1">
    <source>
        <dbReference type="EMBL" id="MBH0238244.1"/>
    </source>
</evidence>
<keyword evidence="2" id="KW-1185">Reference proteome</keyword>
<protein>
    <submittedName>
        <fullName evidence="1">Uncharacterized protein</fullName>
    </submittedName>
</protein>
<dbReference type="AlphaFoldDB" id="A0A931I2I7"/>
<evidence type="ECO:0000313" key="2">
    <source>
        <dbReference type="Proteomes" id="UP000631694"/>
    </source>
</evidence>
<organism evidence="1 2">
    <name type="scientific">Methylobrevis albus</name>
    <dbReference type="NCBI Taxonomy" id="2793297"/>
    <lineage>
        <taxon>Bacteria</taxon>
        <taxon>Pseudomonadati</taxon>
        <taxon>Pseudomonadota</taxon>
        <taxon>Alphaproteobacteria</taxon>
        <taxon>Hyphomicrobiales</taxon>
        <taxon>Pleomorphomonadaceae</taxon>
        <taxon>Methylobrevis</taxon>
    </lineage>
</organism>
<dbReference type="Proteomes" id="UP000631694">
    <property type="component" value="Unassembled WGS sequence"/>
</dbReference>
<dbReference type="RefSeq" id="WP_197311330.1">
    <property type="nucleotide sequence ID" value="NZ_JADZLT010000050.1"/>
</dbReference>
<reference evidence="1" key="1">
    <citation type="submission" date="2020-12" db="EMBL/GenBank/DDBJ databases">
        <title>Methylobrevis albus sp. nov., isolated from fresh water lack sediment.</title>
        <authorList>
            <person name="Zou Q."/>
        </authorList>
    </citation>
    <scope>NUCLEOTIDE SEQUENCE</scope>
    <source>
        <strain evidence="1">L22</strain>
    </source>
</reference>
<name>A0A931I2I7_9HYPH</name>
<sequence length="648" mass="70527">MSFDRWLGPVADYARLARMAVLQQVVLLRHSKRNPRTAAVARLRADYAALLGRRRDRFGLIHLAAAEFAAATDDGPLALARLAAAAGRGRIAALLAAYAALALAGRRGARLERGDGTAADRLDGIGAACPARGLRDRLRFHAALIRRDTGTALVIAGENARRGRDAMAEFLSVAETVLARADWRQHGDAAAHAALAARPALVARANRVALLDFRFRFAHAADRLALFGLQPVDEAEFRVFTASAGYFELGDFLRRKELFLAAVPEAEAMKQLALAAFARRLARVPRISNLRVATWLARLSQTRSFWDDADFRAAQLARAERLAFVPVGGNRRYVTATVAFLRGDLAGAARRLARSGRWQLRAKAFRDAGATFHVALPDGAVTTRFDTPMRLAGPAIRAPAALVCCADAGYFRRYAAAYLASLRRHGSTMRVHFHIAATRPGIEEEARTLAESDGNVGLSFETPPLTLPAYYASMRFLRGPEFLGVVADTVILTDIDVRFRAAPEALAAAFADADLGLRMYDRVRIVRASQGEKRPIMRYPRLHPWAQINAACVVLRATPAGITAAERIARDIAQHLDHAIEAGNRAWWIDQNALFYSYRRIAAGPCRIGNVEDAALPFGSFDYGEVEALGARSPVFLRAEAEAAAGPG</sequence>
<accession>A0A931I2I7</accession>